<evidence type="ECO:0000256" key="7">
    <source>
        <dbReference type="SAM" id="Phobius"/>
    </source>
</evidence>
<evidence type="ECO:0000256" key="3">
    <source>
        <dbReference type="ARBA" id="ARBA00022741"/>
    </source>
</evidence>
<comment type="subcellular location">
    <subcellularLocation>
        <location evidence="1">Cell membrane</location>
        <topology evidence="1">Multi-pass membrane protein</topology>
    </subcellularLocation>
</comment>
<evidence type="ECO:0000256" key="5">
    <source>
        <dbReference type="ARBA" id="ARBA00022989"/>
    </source>
</evidence>
<proteinExistence type="predicted"/>
<reference evidence="10 11" key="1">
    <citation type="submission" date="2017-10" db="EMBL/GenBank/DDBJ databases">
        <title>Genomics of the genus Arcobacter.</title>
        <authorList>
            <person name="Perez-Cataluna A."/>
            <person name="Figueras M.J."/>
        </authorList>
    </citation>
    <scope>NUCLEOTIDE SEQUENCE [LARGE SCALE GENOMIC DNA]</scope>
    <source>
        <strain evidence="10 11">DSM 24636</strain>
    </source>
</reference>
<evidence type="ECO:0000259" key="8">
    <source>
        <dbReference type="PROSITE" id="PS50893"/>
    </source>
</evidence>
<dbReference type="GO" id="GO:0005524">
    <property type="term" value="F:ATP binding"/>
    <property type="evidence" value="ECO:0007669"/>
    <property type="project" value="UniProtKB-KW"/>
</dbReference>
<dbReference type="PROSITE" id="PS50929">
    <property type="entry name" value="ABC_TM1F"/>
    <property type="match status" value="1"/>
</dbReference>
<dbReference type="InterPro" id="IPR039421">
    <property type="entry name" value="Type_1_exporter"/>
</dbReference>
<keyword evidence="5 7" id="KW-1133">Transmembrane helix</keyword>
<organism evidence="10 11">
    <name type="scientific">Halarcobacter anaerophilus</name>
    <dbReference type="NCBI Taxonomy" id="877500"/>
    <lineage>
        <taxon>Bacteria</taxon>
        <taxon>Pseudomonadati</taxon>
        <taxon>Campylobacterota</taxon>
        <taxon>Epsilonproteobacteria</taxon>
        <taxon>Campylobacterales</taxon>
        <taxon>Arcobacteraceae</taxon>
        <taxon>Halarcobacter</taxon>
    </lineage>
</organism>
<feature type="domain" description="ABC transmembrane type-1" evidence="9">
    <location>
        <begin position="22"/>
        <end position="302"/>
    </location>
</feature>
<evidence type="ECO:0000256" key="1">
    <source>
        <dbReference type="ARBA" id="ARBA00004651"/>
    </source>
</evidence>
<dbReference type="InterPro" id="IPR011527">
    <property type="entry name" value="ABC1_TM_dom"/>
</dbReference>
<dbReference type="PANTHER" id="PTHR43394">
    <property type="entry name" value="ATP-DEPENDENT PERMEASE MDL1, MITOCHONDRIAL"/>
    <property type="match status" value="1"/>
</dbReference>
<evidence type="ECO:0000256" key="2">
    <source>
        <dbReference type="ARBA" id="ARBA00022692"/>
    </source>
</evidence>
<dbReference type="GO" id="GO:0005886">
    <property type="term" value="C:plasma membrane"/>
    <property type="evidence" value="ECO:0007669"/>
    <property type="project" value="UniProtKB-SubCell"/>
</dbReference>
<dbReference type="Gene3D" id="3.40.50.300">
    <property type="entry name" value="P-loop containing nucleotide triphosphate hydrolases"/>
    <property type="match status" value="1"/>
</dbReference>
<dbReference type="InterPro" id="IPR003593">
    <property type="entry name" value="AAA+_ATPase"/>
</dbReference>
<dbReference type="InterPro" id="IPR027417">
    <property type="entry name" value="P-loop_NTPase"/>
</dbReference>
<dbReference type="GO" id="GO:0015421">
    <property type="term" value="F:ABC-type oligopeptide transporter activity"/>
    <property type="evidence" value="ECO:0007669"/>
    <property type="project" value="TreeGrafter"/>
</dbReference>
<evidence type="ECO:0000313" key="11">
    <source>
        <dbReference type="Proteomes" id="UP000290191"/>
    </source>
</evidence>
<dbReference type="PANTHER" id="PTHR43394:SF1">
    <property type="entry name" value="ATP-BINDING CASSETTE SUB-FAMILY B MEMBER 10, MITOCHONDRIAL"/>
    <property type="match status" value="1"/>
</dbReference>
<dbReference type="InterPro" id="IPR036640">
    <property type="entry name" value="ABC1_TM_sf"/>
</dbReference>
<evidence type="ECO:0000259" key="9">
    <source>
        <dbReference type="PROSITE" id="PS50929"/>
    </source>
</evidence>
<dbReference type="Proteomes" id="UP000290191">
    <property type="component" value="Unassembled WGS sequence"/>
</dbReference>
<feature type="domain" description="ABC transporter" evidence="8">
    <location>
        <begin position="334"/>
        <end position="566"/>
    </location>
</feature>
<keyword evidence="11" id="KW-1185">Reference proteome</keyword>
<feature type="transmembrane region" description="Helical" evidence="7">
    <location>
        <begin position="135"/>
        <end position="154"/>
    </location>
</feature>
<dbReference type="InterPro" id="IPR003439">
    <property type="entry name" value="ABC_transporter-like_ATP-bd"/>
</dbReference>
<accession>A0A4Q0Y3D5</accession>
<protein>
    <submittedName>
        <fullName evidence="10">ABC transporter permease</fullName>
    </submittedName>
</protein>
<dbReference type="CDD" id="cd18552">
    <property type="entry name" value="ABC_6TM_MsbA_like"/>
    <property type="match status" value="1"/>
</dbReference>
<feature type="transmembrane region" description="Helical" evidence="7">
    <location>
        <begin position="55"/>
        <end position="73"/>
    </location>
</feature>
<dbReference type="SUPFAM" id="SSF52540">
    <property type="entry name" value="P-loop containing nucleoside triphosphate hydrolases"/>
    <property type="match status" value="1"/>
</dbReference>
<keyword evidence="2 7" id="KW-0812">Transmembrane</keyword>
<dbReference type="PROSITE" id="PS50893">
    <property type="entry name" value="ABC_TRANSPORTER_2"/>
    <property type="match status" value="1"/>
</dbReference>
<dbReference type="EMBL" id="PDKO01000001">
    <property type="protein sequence ID" value="RXJ64637.1"/>
    <property type="molecule type" value="Genomic_DNA"/>
</dbReference>
<feature type="transmembrane region" description="Helical" evidence="7">
    <location>
        <begin position="20"/>
        <end position="40"/>
    </location>
</feature>
<feature type="transmembrane region" description="Helical" evidence="7">
    <location>
        <begin position="160"/>
        <end position="178"/>
    </location>
</feature>
<gene>
    <name evidence="10" type="ORF">CRV06_01380</name>
</gene>
<evidence type="ECO:0000256" key="6">
    <source>
        <dbReference type="ARBA" id="ARBA00023136"/>
    </source>
</evidence>
<keyword evidence="4" id="KW-0067">ATP-binding</keyword>
<comment type="caution">
    <text evidence="10">The sequence shown here is derived from an EMBL/GenBank/DDBJ whole genome shotgun (WGS) entry which is preliminary data.</text>
</comment>
<dbReference type="SMART" id="SM00382">
    <property type="entry name" value="AAA"/>
    <property type="match status" value="1"/>
</dbReference>
<dbReference type="RefSeq" id="WP_129081032.1">
    <property type="nucleotide sequence ID" value="NZ_CP041070.1"/>
</dbReference>
<keyword evidence="3" id="KW-0547">Nucleotide-binding</keyword>
<dbReference type="PROSITE" id="PS00211">
    <property type="entry name" value="ABC_TRANSPORTER_1"/>
    <property type="match status" value="1"/>
</dbReference>
<keyword evidence="6 7" id="KW-0472">Membrane</keyword>
<dbReference type="OrthoDB" id="9760168at2"/>
<feature type="transmembrane region" description="Helical" evidence="7">
    <location>
        <begin position="267"/>
        <end position="287"/>
    </location>
</feature>
<dbReference type="Gene3D" id="1.20.1560.10">
    <property type="entry name" value="ABC transporter type 1, transmembrane domain"/>
    <property type="match status" value="1"/>
</dbReference>
<dbReference type="SUPFAM" id="SSF90123">
    <property type="entry name" value="ABC transporter transmembrane region"/>
    <property type="match status" value="1"/>
</dbReference>
<dbReference type="Pfam" id="PF00664">
    <property type="entry name" value="ABC_membrane"/>
    <property type="match status" value="1"/>
</dbReference>
<dbReference type="InterPro" id="IPR017871">
    <property type="entry name" value="ABC_transporter-like_CS"/>
</dbReference>
<name>A0A4Q0Y3D5_9BACT</name>
<dbReference type="Pfam" id="PF00005">
    <property type="entry name" value="ABC_tran"/>
    <property type="match status" value="1"/>
</dbReference>
<sequence length="569" mass="63871">MRDFFKYYMPFYKNYKLKIFYAFIGIVLVAGGSGGLAYIVKPLLDEVFIAKDQQMLYIVPVLLILVQSAQGFGKYIQVYYVSYIGQDIIRITRDRLLAHILTLDIAFFQKKHGGELISRITNDINKIQSAVSSQIAGFIREILTIVALIGVVIYQSAELAFYGLIVMPLAIYPLSVLAKKMKKLSFKSQESASDITSHLSETFNNVEIIKANCTEKIELEKFEKHNSRFFNINIKAVKTSELTSPIMELLGAIAAALVIIYGGSKVINAELTTGAFMSFIAALFMLYTPLKRISGIYNQLQSAIAAHERVLSVYAINPTILTGDKNFPKNIEKIEFKDVMLKYNDLVALKHINLTAIKGEKVALVGDSGGGKSSLINLLIRFYDTNEGKILFNDIDLKNIDIKSLRNNISVVTQRVYIFNDSVASNVAYGYEIDEQRVIKALKQSHAYDFVSKMPEGIYSKLDEFGTNLSGGQRQRIAIARALYKNPHVLILDEATSALDNESESIISDVIDEVSKDRITFVIAHRLSTIKNADKIAVFKKGEIVCIDKEENLLKNCLEYQRLYNLANI</sequence>
<dbReference type="AlphaFoldDB" id="A0A4Q0Y3D5"/>
<dbReference type="FunFam" id="3.40.50.300:FF:000218">
    <property type="entry name" value="Multidrug ABC transporter ATP-binding protein"/>
    <property type="match status" value="1"/>
</dbReference>
<evidence type="ECO:0000256" key="4">
    <source>
        <dbReference type="ARBA" id="ARBA00022840"/>
    </source>
</evidence>
<evidence type="ECO:0000313" key="10">
    <source>
        <dbReference type="EMBL" id="RXJ64637.1"/>
    </source>
</evidence>
<dbReference type="GO" id="GO:0016887">
    <property type="term" value="F:ATP hydrolysis activity"/>
    <property type="evidence" value="ECO:0007669"/>
    <property type="project" value="InterPro"/>
</dbReference>
<dbReference type="STRING" id="877500.GCA_000935065_02447"/>